<name>A0A1X2GTW5_9FUNG</name>
<protein>
    <recommendedName>
        <fullName evidence="4">Phosphatidylglycerol/phosphatidylinositol transfer protein</fullName>
    </recommendedName>
</protein>
<keyword evidence="1" id="KW-0732">Signal</keyword>
<reference evidence="2 3" key="1">
    <citation type="submission" date="2016-07" db="EMBL/GenBank/DDBJ databases">
        <title>Pervasive Adenine N6-methylation of Active Genes in Fungi.</title>
        <authorList>
            <consortium name="DOE Joint Genome Institute"/>
            <person name="Mondo S.J."/>
            <person name="Dannebaum R.O."/>
            <person name="Kuo R.C."/>
            <person name="Labutti K."/>
            <person name="Haridas S."/>
            <person name="Kuo A."/>
            <person name="Salamov A."/>
            <person name="Ahrendt S.R."/>
            <person name="Lipzen A."/>
            <person name="Sullivan W."/>
            <person name="Andreopoulos W.B."/>
            <person name="Clum A."/>
            <person name="Lindquist E."/>
            <person name="Daum C."/>
            <person name="Ramamoorthy G.K."/>
            <person name="Gryganskyi A."/>
            <person name="Culley D."/>
            <person name="Magnuson J.K."/>
            <person name="James T.Y."/>
            <person name="O'Malley M.A."/>
            <person name="Stajich J.E."/>
            <person name="Spatafora J.W."/>
            <person name="Visel A."/>
            <person name="Grigoriev I.V."/>
        </authorList>
    </citation>
    <scope>NUCLEOTIDE SEQUENCE [LARGE SCALE GENOMIC DNA]</scope>
    <source>
        <strain evidence="2 3">NRRL 3301</strain>
    </source>
</reference>
<evidence type="ECO:0008006" key="4">
    <source>
        <dbReference type="Google" id="ProtNLM"/>
    </source>
</evidence>
<evidence type="ECO:0000313" key="2">
    <source>
        <dbReference type="EMBL" id="ORX61447.1"/>
    </source>
</evidence>
<keyword evidence="3" id="KW-1185">Reference proteome</keyword>
<gene>
    <name evidence="2" type="ORF">DM01DRAFT_1380347</name>
</gene>
<dbReference type="OrthoDB" id="2240906at2759"/>
<dbReference type="AlphaFoldDB" id="A0A1X2GTW5"/>
<dbReference type="EMBL" id="MCGT01000003">
    <property type="protein sequence ID" value="ORX61447.1"/>
    <property type="molecule type" value="Genomic_DNA"/>
</dbReference>
<dbReference type="Proteomes" id="UP000242146">
    <property type="component" value="Unassembled WGS sequence"/>
</dbReference>
<organism evidence="2 3">
    <name type="scientific">Hesseltinella vesiculosa</name>
    <dbReference type="NCBI Taxonomy" id="101127"/>
    <lineage>
        <taxon>Eukaryota</taxon>
        <taxon>Fungi</taxon>
        <taxon>Fungi incertae sedis</taxon>
        <taxon>Mucoromycota</taxon>
        <taxon>Mucoromycotina</taxon>
        <taxon>Mucoromycetes</taxon>
        <taxon>Mucorales</taxon>
        <taxon>Cunninghamellaceae</taxon>
        <taxon>Hesseltinella</taxon>
    </lineage>
</organism>
<feature type="chain" id="PRO_5012055411" description="Phosphatidylglycerol/phosphatidylinositol transfer protein" evidence="1">
    <location>
        <begin position="22"/>
        <end position="147"/>
    </location>
</feature>
<feature type="signal peptide" evidence="1">
    <location>
        <begin position="1"/>
        <end position="21"/>
    </location>
</feature>
<proteinExistence type="predicted"/>
<comment type="caution">
    <text evidence="2">The sequence shown here is derived from an EMBL/GenBank/DDBJ whole genome shotgun (WGS) entry which is preliminary data.</text>
</comment>
<evidence type="ECO:0000256" key="1">
    <source>
        <dbReference type="SAM" id="SignalP"/>
    </source>
</evidence>
<evidence type="ECO:0000313" key="3">
    <source>
        <dbReference type="Proteomes" id="UP000242146"/>
    </source>
</evidence>
<accession>A0A1X2GTW5</accession>
<sequence>MFAKHFFTLAIVLVLLQVVSASVYNQLQFIKIKSPKSGATFEAGEKIKIEYIMQPLVFNSVSMGKALSLGIHFHSRSGNVKNQKLATVATQCPVTAADNKYITHSTTWTVPANTKPGSYAFDFDELVQFRHAQIQVKETVKVSVIEK</sequence>